<dbReference type="InterPro" id="IPR000477">
    <property type="entry name" value="RT_dom"/>
</dbReference>
<reference evidence="2 3" key="2">
    <citation type="submission" date="2018-11" db="EMBL/GenBank/DDBJ databases">
        <authorList>
            <consortium name="Pathogen Informatics"/>
        </authorList>
    </citation>
    <scope>NUCLEOTIDE SEQUENCE [LARGE SCALE GENOMIC DNA]</scope>
    <source>
        <strain evidence="2 3">NST_G2</strain>
    </source>
</reference>
<accession>A0A183TE06</accession>
<gene>
    <name evidence="2" type="ORF">SSLN_LOCUS14704</name>
</gene>
<evidence type="ECO:0000313" key="3">
    <source>
        <dbReference type="Proteomes" id="UP000275846"/>
    </source>
</evidence>
<dbReference type="InterPro" id="IPR043502">
    <property type="entry name" value="DNA/RNA_pol_sf"/>
</dbReference>
<keyword evidence="3" id="KW-1185">Reference proteome</keyword>
<dbReference type="Pfam" id="PF00078">
    <property type="entry name" value="RVT_1"/>
    <property type="match status" value="1"/>
</dbReference>
<protein>
    <submittedName>
        <fullName evidence="4">Reverse transcriptase domain-containing protein</fullName>
    </submittedName>
</protein>
<sequence>MLFAALQLQEKCQKMRTHLYTTFMDLTKAFDTMNHDGLWKVMQKFGCPKRFTHMVRQLHDGMMARSPDNGTVSEVFTVTNGVKQGCVLTPTLFSFMFSDMLMYAYRDEQPGIRIAYRTDGYLVKSRRMQAPTRVSTTTVHDLLFADDCALNTVTNEDSKRA</sequence>
<evidence type="ECO:0000313" key="2">
    <source>
        <dbReference type="EMBL" id="VDM01090.1"/>
    </source>
</evidence>
<proteinExistence type="predicted"/>
<dbReference type="PROSITE" id="PS50878">
    <property type="entry name" value="RT_POL"/>
    <property type="match status" value="1"/>
</dbReference>
<dbReference type="Proteomes" id="UP000275846">
    <property type="component" value="Unassembled WGS sequence"/>
</dbReference>
<evidence type="ECO:0000259" key="1">
    <source>
        <dbReference type="PROSITE" id="PS50878"/>
    </source>
</evidence>
<evidence type="ECO:0000313" key="4">
    <source>
        <dbReference type="WBParaSite" id="SSLN_0001526201-mRNA-1"/>
    </source>
</evidence>
<dbReference type="SUPFAM" id="SSF56672">
    <property type="entry name" value="DNA/RNA polymerases"/>
    <property type="match status" value="1"/>
</dbReference>
<name>A0A183TE06_SCHSO</name>
<dbReference type="PANTHER" id="PTHR47027:SF26">
    <property type="entry name" value="REVERSE TRANSCRIPTASE DOMAIN-CONTAINING PROTEIN"/>
    <property type="match status" value="1"/>
</dbReference>
<dbReference type="OrthoDB" id="6749693at2759"/>
<organism evidence="4">
    <name type="scientific">Schistocephalus solidus</name>
    <name type="common">Tapeworm</name>
    <dbReference type="NCBI Taxonomy" id="70667"/>
    <lineage>
        <taxon>Eukaryota</taxon>
        <taxon>Metazoa</taxon>
        <taxon>Spiralia</taxon>
        <taxon>Lophotrochozoa</taxon>
        <taxon>Platyhelminthes</taxon>
        <taxon>Cestoda</taxon>
        <taxon>Eucestoda</taxon>
        <taxon>Diphyllobothriidea</taxon>
        <taxon>Diphyllobothriidae</taxon>
        <taxon>Schistocephalus</taxon>
    </lineage>
</organism>
<dbReference type="PANTHER" id="PTHR47027">
    <property type="entry name" value="REVERSE TRANSCRIPTASE DOMAIN-CONTAINING PROTEIN"/>
    <property type="match status" value="1"/>
</dbReference>
<feature type="domain" description="Reverse transcriptase" evidence="1">
    <location>
        <begin position="1"/>
        <end position="161"/>
    </location>
</feature>
<dbReference type="EMBL" id="UYSU01039235">
    <property type="protein sequence ID" value="VDM01090.1"/>
    <property type="molecule type" value="Genomic_DNA"/>
</dbReference>
<dbReference type="WBParaSite" id="SSLN_0001526201-mRNA-1">
    <property type="protein sequence ID" value="SSLN_0001526201-mRNA-1"/>
    <property type="gene ID" value="SSLN_0001526201"/>
</dbReference>
<dbReference type="AlphaFoldDB" id="A0A183TE06"/>
<reference evidence="4" key="1">
    <citation type="submission" date="2016-06" db="UniProtKB">
        <authorList>
            <consortium name="WormBaseParasite"/>
        </authorList>
    </citation>
    <scope>IDENTIFICATION</scope>
</reference>